<evidence type="ECO:0000313" key="2">
    <source>
        <dbReference type="Proteomes" id="UP000264002"/>
    </source>
</evidence>
<reference evidence="1 2" key="2">
    <citation type="submission" date="2018-09" db="EMBL/GenBank/DDBJ databases">
        <title>Genome of Sphaerochaeta halotolerans strain 4-11.</title>
        <authorList>
            <person name="Nazina T.N."/>
            <person name="Sokolova D.S."/>
        </authorList>
    </citation>
    <scope>NUCLEOTIDE SEQUENCE [LARGE SCALE GENOMIC DNA]</scope>
    <source>
        <strain evidence="1 2">4-11</strain>
    </source>
</reference>
<proteinExistence type="predicted"/>
<dbReference type="EMBL" id="QUWK01000006">
    <property type="protein sequence ID" value="RFU94997.1"/>
    <property type="molecule type" value="Genomic_DNA"/>
</dbReference>
<name>A0A372MGT2_9SPIR</name>
<evidence type="ECO:0000313" key="1">
    <source>
        <dbReference type="EMBL" id="RFU94997.1"/>
    </source>
</evidence>
<accession>A0A372MGT2</accession>
<comment type="caution">
    <text evidence="1">The sequence shown here is derived from an EMBL/GenBank/DDBJ whole genome shotgun (WGS) entry which is preliminary data.</text>
</comment>
<dbReference type="AlphaFoldDB" id="A0A372MGT2"/>
<dbReference type="Pfam" id="PF11392">
    <property type="entry name" value="AllH"/>
    <property type="match status" value="1"/>
</dbReference>
<dbReference type="Proteomes" id="UP000264002">
    <property type="component" value="Unassembled WGS sequence"/>
</dbReference>
<organism evidence="1 2">
    <name type="scientific">Sphaerochaeta halotolerans</name>
    <dbReference type="NCBI Taxonomy" id="2293840"/>
    <lineage>
        <taxon>Bacteria</taxon>
        <taxon>Pseudomonadati</taxon>
        <taxon>Spirochaetota</taxon>
        <taxon>Spirochaetia</taxon>
        <taxon>Spirochaetales</taxon>
        <taxon>Sphaerochaetaceae</taxon>
        <taxon>Sphaerochaeta</taxon>
    </lineage>
</organism>
<protein>
    <submittedName>
        <fullName evidence="1">DUF2877 domain-containing protein</fullName>
    </submittedName>
</protein>
<sequence>MITKGLLLSLLAIFYGERKKLTLPSRRHCFMHTKWHSSCLGIVEKIGSQFPQPQVMLVVHSTYASTINLRDSYGRLHSIVTKENAFHPASLLLNAPEGGFLLKAREICVGSMACVHEDGLFFDCGLWVSFLGAKRVPPSDESAPNVSALPQAILLRRELILDSFQKKKNTSLQYIHTTRSTEIEPLFAPRFYATIEDLSHHIRKQDISQSIESIQSLVGFGPGSTPSGDDFLCGLLLSWCMYPDKESPYHRFTMELVTLLSMLLKDHKHITTDISRMFLLLACDGLFSSSLLVLARSWDSREADNRQYREALTVLSEVGHSSGLDAAYGMVYGLVQTTLCVARKEVS</sequence>
<gene>
    <name evidence="1" type="ORF">DYP60_07180</name>
</gene>
<keyword evidence="2" id="KW-1185">Reference proteome</keyword>
<dbReference type="InterPro" id="IPR021530">
    <property type="entry name" value="AllH-like"/>
</dbReference>
<reference evidence="2" key="1">
    <citation type="submission" date="2018-08" db="EMBL/GenBank/DDBJ databases">
        <authorList>
            <person name="Grouzdev D.S."/>
            <person name="Krutkina M.S."/>
        </authorList>
    </citation>
    <scope>NUCLEOTIDE SEQUENCE [LARGE SCALE GENOMIC DNA]</scope>
    <source>
        <strain evidence="2">4-11</strain>
    </source>
</reference>